<accession>A0A5C6EIE2</accession>
<dbReference type="GO" id="GO:0016491">
    <property type="term" value="F:oxidoreductase activity"/>
    <property type="evidence" value="ECO:0007669"/>
    <property type="project" value="UniProtKB-KW"/>
</dbReference>
<dbReference type="Gene3D" id="3.40.50.720">
    <property type="entry name" value="NAD(P)-binding Rossmann-like Domain"/>
    <property type="match status" value="1"/>
</dbReference>
<sequence length="393" mass="42385">MDRRTFIAASASTLTVPAIGFGHGTDKLRVGVIGHTGRGDYGHGLDTVWLRIPETEIVCVADANSAGLAGAAKKLQVDNSFTNYRKMLTEVTPSIVAVCPRQPDQHRDMILAAIDSGARGIYVEKPFCRTPAEADEIIAACDKRDAKLAVAHRNRYHPTLQAIDKLIADGGIGKVLEIRGRGKGDRRGGAEDLWVLGSHVLNLMNYFGGTPKSCSAVLLQDGRRVTKADVHEGNEALGLLAGNEVHARYEMERGFIAYFDSVASDGTRSAGFGLQIIGSEGIVDINCDKFPLAYLVRGNPFEPTAEPRPWIPITSAGADKPEPIEDIGDLISHHVSPARDLIAAIRDDRQPLCNVREGATTVEMICAAFASHRESSKAVAIPLEHRGNELARL</sequence>
<reference evidence="3 4" key="1">
    <citation type="submission" date="2019-02" db="EMBL/GenBank/DDBJ databases">
        <title>Deep-cultivation of Planctomycetes and their phenomic and genomic characterization uncovers novel biology.</title>
        <authorList>
            <person name="Wiegand S."/>
            <person name="Jogler M."/>
            <person name="Boedeker C."/>
            <person name="Pinto D."/>
            <person name="Vollmers J."/>
            <person name="Rivas-Marin E."/>
            <person name="Kohn T."/>
            <person name="Peeters S.H."/>
            <person name="Heuer A."/>
            <person name="Rast P."/>
            <person name="Oberbeckmann S."/>
            <person name="Bunk B."/>
            <person name="Jeske O."/>
            <person name="Meyerdierks A."/>
            <person name="Storesund J.E."/>
            <person name="Kallscheuer N."/>
            <person name="Luecker S."/>
            <person name="Lage O.M."/>
            <person name="Pohl T."/>
            <person name="Merkel B.J."/>
            <person name="Hornburger P."/>
            <person name="Mueller R.-W."/>
            <person name="Bruemmer F."/>
            <person name="Labrenz M."/>
            <person name="Spormann A.M."/>
            <person name="Op Den Camp H."/>
            <person name="Overmann J."/>
            <person name="Amann R."/>
            <person name="Jetten M.S.M."/>
            <person name="Mascher T."/>
            <person name="Medema M.H."/>
            <person name="Devos D.P."/>
            <person name="Kaster A.-K."/>
            <person name="Ovreas L."/>
            <person name="Rohde M."/>
            <person name="Galperin M.Y."/>
            <person name="Jogler C."/>
        </authorList>
    </citation>
    <scope>NUCLEOTIDE SEQUENCE [LARGE SCALE GENOMIC DNA]</scope>
    <source>
        <strain evidence="3 4">Poly59</strain>
    </source>
</reference>
<dbReference type="InterPro" id="IPR000683">
    <property type="entry name" value="Gfo/Idh/MocA-like_OxRdtase_N"/>
</dbReference>
<proteinExistence type="predicted"/>
<dbReference type="RefSeq" id="WP_146537436.1">
    <property type="nucleotide sequence ID" value="NZ_SJPX01000006.1"/>
</dbReference>
<dbReference type="Pfam" id="PF01408">
    <property type="entry name" value="GFO_IDH_MocA"/>
    <property type="match status" value="1"/>
</dbReference>
<name>A0A5C6EIE2_9BACT</name>
<keyword evidence="1" id="KW-0560">Oxidoreductase</keyword>
<dbReference type="PANTHER" id="PTHR43818:SF11">
    <property type="entry name" value="BCDNA.GH03377"/>
    <property type="match status" value="1"/>
</dbReference>
<dbReference type="Proteomes" id="UP000317977">
    <property type="component" value="Unassembled WGS sequence"/>
</dbReference>
<dbReference type="AlphaFoldDB" id="A0A5C6EIE2"/>
<evidence type="ECO:0000256" key="1">
    <source>
        <dbReference type="ARBA" id="ARBA00023002"/>
    </source>
</evidence>
<dbReference type="InterPro" id="IPR050463">
    <property type="entry name" value="Gfo/Idh/MocA_oxidrdct_glycsds"/>
</dbReference>
<feature type="domain" description="Gfo/Idh/MocA-like oxidoreductase N-terminal" evidence="2">
    <location>
        <begin position="28"/>
        <end position="152"/>
    </location>
</feature>
<dbReference type="Gene3D" id="3.30.360.10">
    <property type="entry name" value="Dihydrodipicolinate Reductase, domain 2"/>
    <property type="match status" value="1"/>
</dbReference>
<evidence type="ECO:0000259" key="2">
    <source>
        <dbReference type="Pfam" id="PF01408"/>
    </source>
</evidence>
<comment type="caution">
    <text evidence="3">The sequence shown here is derived from an EMBL/GenBank/DDBJ whole genome shotgun (WGS) entry which is preliminary data.</text>
</comment>
<evidence type="ECO:0000313" key="3">
    <source>
        <dbReference type="EMBL" id="TWU47029.1"/>
    </source>
</evidence>
<dbReference type="InterPro" id="IPR036291">
    <property type="entry name" value="NAD(P)-bd_dom_sf"/>
</dbReference>
<organism evidence="3 4">
    <name type="scientific">Rubripirellula reticaptiva</name>
    <dbReference type="NCBI Taxonomy" id="2528013"/>
    <lineage>
        <taxon>Bacteria</taxon>
        <taxon>Pseudomonadati</taxon>
        <taxon>Planctomycetota</taxon>
        <taxon>Planctomycetia</taxon>
        <taxon>Pirellulales</taxon>
        <taxon>Pirellulaceae</taxon>
        <taxon>Rubripirellula</taxon>
    </lineage>
</organism>
<gene>
    <name evidence="3" type="ORF">Poly59_60030</name>
</gene>
<dbReference type="GO" id="GO:0000166">
    <property type="term" value="F:nucleotide binding"/>
    <property type="evidence" value="ECO:0007669"/>
    <property type="project" value="InterPro"/>
</dbReference>
<dbReference type="SUPFAM" id="SSF55347">
    <property type="entry name" value="Glyceraldehyde-3-phosphate dehydrogenase-like, C-terminal domain"/>
    <property type="match status" value="1"/>
</dbReference>
<protein>
    <submittedName>
        <fullName evidence="3">Putative oxidoreductase</fullName>
    </submittedName>
</protein>
<evidence type="ECO:0000313" key="4">
    <source>
        <dbReference type="Proteomes" id="UP000317977"/>
    </source>
</evidence>
<dbReference type="EMBL" id="SJPX01000006">
    <property type="protein sequence ID" value="TWU47029.1"/>
    <property type="molecule type" value="Genomic_DNA"/>
</dbReference>
<dbReference type="SUPFAM" id="SSF51735">
    <property type="entry name" value="NAD(P)-binding Rossmann-fold domains"/>
    <property type="match status" value="1"/>
</dbReference>
<keyword evidence="4" id="KW-1185">Reference proteome</keyword>
<dbReference type="OrthoDB" id="9776544at2"/>
<dbReference type="PANTHER" id="PTHR43818">
    <property type="entry name" value="BCDNA.GH03377"/>
    <property type="match status" value="1"/>
</dbReference>